<feature type="domain" description="Nudix hydrolase" evidence="7">
    <location>
        <begin position="27"/>
        <end position="165"/>
    </location>
</feature>
<dbReference type="PIRSF" id="PIRSF037599">
    <property type="entry name" value="GDPMH"/>
    <property type="match status" value="1"/>
</dbReference>
<dbReference type="AlphaFoldDB" id="A0A1G8A013"/>
<dbReference type="Proteomes" id="UP000199706">
    <property type="component" value="Unassembled WGS sequence"/>
</dbReference>
<evidence type="ECO:0000256" key="1">
    <source>
        <dbReference type="ARBA" id="ARBA00022723"/>
    </source>
</evidence>
<evidence type="ECO:0000256" key="5">
    <source>
        <dbReference type="PIRSR" id="PIRSR037599-3"/>
    </source>
</evidence>
<keyword evidence="3 5" id="KW-0460">Magnesium</keyword>
<feature type="site" description="Critical for catalysis" evidence="4">
    <location>
        <position position="139"/>
    </location>
</feature>
<dbReference type="PANTHER" id="PTHR43046">
    <property type="entry name" value="GDP-MANNOSE MANNOSYL HYDROLASE"/>
    <property type="match status" value="1"/>
</dbReference>
<evidence type="ECO:0000313" key="8">
    <source>
        <dbReference type="EMBL" id="SDH14289.1"/>
    </source>
</evidence>
<evidence type="ECO:0000256" key="4">
    <source>
        <dbReference type="PIRSR" id="PIRSR037599-1"/>
    </source>
</evidence>
<dbReference type="InterPro" id="IPR033715">
    <property type="entry name" value="GDPMH"/>
</dbReference>
<reference evidence="8 9" key="1">
    <citation type="submission" date="2016-10" db="EMBL/GenBank/DDBJ databases">
        <authorList>
            <person name="de Groot N.N."/>
        </authorList>
    </citation>
    <scope>NUCLEOTIDE SEQUENCE [LARGE SCALE GENOMIC DNA]</scope>
    <source>
        <strain evidence="8 9">LMG 2247</strain>
    </source>
</reference>
<dbReference type="NCBIfam" id="NF011963">
    <property type="entry name" value="PRK15434.1"/>
    <property type="match status" value="1"/>
</dbReference>
<evidence type="ECO:0000256" key="3">
    <source>
        <dbReference type="ARBA" id="ARBA00022842"/>
    </source>
</evidence>
<evidence type="ECO:0000313" key="9">
    <source>
        <dbReference type="Proteomes" id="UP000199706"/>
    </source>
</evidence>
<dbReference type="InterPro" id="IPR015797">
    <property type="entry name" value="NUDIX_hydrolase-like_dom_sf"/>
</dbReference>
<dbReference type="Gene3D" id="3.90.79.10">
    <property type="entry name" value="Nucleoside Triphosphate Pyrophosphohydrolase"/>
    <property type="match status" value="1"/>
</dbReference>
<accession>A0A1G8A013</accession>
<dbReference type="InterPro" id="IPR000086">
    <property type="entry name" value="NUDIX_hydrolase_dom"/>
</dbReference>
<dbReference type="EMBL" id="FNCJ01000007">
    <property type="protein sequence ID" value="SDH14289.1"/>
    <property type="molecule type" value="Genomic_DNA"/>
</dbReference>
<feature type="binding site" evidence="5">
    <location>
        <position position="83"/>
    </location>
    <ligand>
        <name>Mg(2+)</name>
        <dbReference type="ChEBI" id="CHEBI:18420"/>
    </ligand>
</feature>
<dbReference type="CDD" id="cd03430">
    <property type="entry name" value="NUDIX_GDPMH_NudD"/>
    <property type="match status" value="1"/>
</dbReference>
<sequence length="165" mass="18787">MTSATRHMNQELNEPMLARPEFLDVVRLTPLISIDLIVVDDRGRVLLGRRVNRPARGTWFVPGGRIRKDESLNGAFSRIVREELGLENVSQSTACFRGVFEHHYDDNFAGAADISTHYVVLGYMLVLRDAAPIGRFEQHSDYVWMAPSELLVCPDVHENTKAYFR</sequence>
<proteinExistence type="predicted"/>
<dbReference type="PROSITE" id="PS51462">
    <property type="entry name" value="NUDIX"/>
    <property type="match status" value="1"/>
</dbReference>
<evidence type="ECO:0000256" key="6">
    <source>
        <dbReference type="PIRSR" id="PIRSR037599-4"/>
    </source>
</evidence>
<dbReference type="GO" id="GO:0008727">
    <property type="term" value="F:GDP-mannose mannosyl hydrolase activity"/>
    <property type="evidence" value="ECO:0007669"/>
    <property type="project" value="InterPro"/>
</dbReference>
<comment type="cofactor">
    <cofactor evidence="5">
        <name>Mg(2+)</name>
        <dbReference type="ChEBI" id="CHEBI:18420"/>
    </cofactor>
    <text evidence="5">Binds 1 Mg(2+) ion per subunit.</text>
</comment>
<name>A0A1G8A013_9BURK</name>
<feature type="binding site" evidence="5">
    <location>
        <position position="138"/>
    </location>
    <ligand>
        <name>Mg(2+)</name>
        <dbReference type="ChEBI" id="CHEBI:18420"/>
    </ligand>
</feature>
<evidence type="ECO:0000256" key="2">
    <source>
        <dbReference type="ARBA" id="ARBA00022801"/>
    </source>
</evidence>
<keyword evidence="2" id="KW-0378">Hydrolase</keyword>
<gene>
    <name evidence="8" type="ORF">SAMN05216466_107252</name>
</gene>
<keyword evidence="1 5" id="KW-0479">Metal-binding</keyword>
<dbReference type="PANTHER" id="PTHR43046:SF12">
    <property type="entry name" value="GDP-MANNOSE MANNOSYL HYDROLASE"/>
    <property type="match status" value="1"/>
</dbReference>
<feature type="short sequence motif" description="Nudix box" evidence="6">
    <location>
        <begin position="64"/>
        <end position="85"/>
    </location>
</feature>
<dbReference type="SUPFAM" id="SSF55811">
    <property type="entry name" value="Nudix"/>
    <property type="match status" value="1"/>
</dbReference>
<feature type="binding site" evidence="5">
    <location>
        <position position="63"/>
    </location>
    <ligand>
        <name>Mg(2+)</name>
        <dbReference type="ChEBI" id="CHEBI:18420"/>
    </ligand>
</feature>
<organism evidence="8 9">
    <name type="scientific">Paraburkholderia phenazinium</name>
    <dbReference type="NCBI Taxonomy" id="60549"/>
    <lineage>
        <taxon>Bacteria</taxon>
        <taxon>Pseudomonadati</taxon>
        <taxon>Pseudomonadota</taxon>
        <taxon>Betaproteobacteria</taxon>
        <taxon>Burkholderiales</taxon>
        <taxon>Burkholderiaceae</taxon>
        <taxon>Paraburkholderia</taxon>
    </lineage>
</organism>
<dbReference type="GO" id="GO:0046872">
    <property type="term" value="F:metal ion binding"/>
    <property type="evidence" value="ECO:0007669"/>
    <property type="project" value="UniProtKB-KW"/>
</dbReference>
<evidence type="ECO:0000259" key="7">
    <source>
        <dbReference type="PROSITE" id="PS51462"/>
    </source>
</evidence>
<protein>
    <submittedName>
        <fullName evidence="8">Colanic acid biosynthesis protein WcaH</fullName>
    </submittedName>
</protein>
<dbReference type="Pfam" id="PF00293">
    <property type="entry name" value="NUDIX"/>
    <property type="match status" value="1"/>
</dbReference>